<feature type="compositionally biased region" description="Polar residues" evidence="1">
    <location>
        <begin position="139"/>
        <end position="150"/>
    </location>
</feature>
<evidence type="ECO:0000256" key="1">
    <source>
        <dbReference type="SAM" id="MobiDB-lite"/>
    </source>
</evidence>
<evidence type="ECO:0000313" key="3">
    <source>
        <dbReference type="Proteomes" id="UP000041254"/>
    </source>
</evidence>
<reference evidence="2 3" key="1">
    <citation type="submission" date="2014-11" db="EMBL/GenBank/DDBJ databases">
        <authorList>
            <person name="Zhu J."/>
            <person name="Qi W."/>
            <person name="Song R."/>
        </authorList>
    </citation>
    <scope>NUCLEOTIDE SEQUENCE [LARGE SCALE GENOMIC DNA]</scope>
</reference>
<sequence length="180" mass="20027">MQMLPSLRAHVQPPAADRQVSHRRPCTQPLRDRAAKADRIMAELIREEEANKARRQEEETRAMEAVRKLRAKTERAAARKSDDENEEVKGNTPAARFLSPSADQSSVLWCDVFEPPVDEADEDNGDPLIPVTRKKNKQKSCTYPTTTNKKSANEFALSTPSPASVSAYASARPSYPSSYG</sequence>
<feature type="region of interest" description="Disordered" evidence="1">
    <location>
        <begin position="67"/>
        <end position="100"/>
    </location>
</feature>
<dbReference type="VEuPathDB" id="CryptoDB:Vbra_2749"/>
<dbReference type="Proteomes" id="UP000041254">
    <property type="component" value="Unassembled WGS sequence"/>
</dbReference>
<gene>
    <name evidence="2" type="ORF">Vbra_2749</name>
</gene>
<name>A0A0G4H0G8_VITBC</name>
<dbReference type="EMBL" id="CDMY01000923">
    <property type="protein sequence ID" value="CEM37032.1"/>
    <property type="molecule type" value="Genomic_DNA"/>
</dbReference>
<organism evidence="2 3">
    <name type="scientific">Vitrella brassicaformis (strain CCMP3155)</name>
    <dbReference type="NCBI Taxonomy" id="1169540"/>
    <lineage>
        <taxon>Eukaryota</taxon>
        <taxon>Sar</taxon>
        <taxon>Alveolata</taxon>
        <taxon>Colpodellida</taxon>
        <taxon>Vitrellaceae</taxon>
        <taxon>Vitrella</taxon>
    </lineage>
</organism>
<feature type="region of interest" description="Disordered" evidence="1">
    <location>
        <begin position="1"/>
        <end position="34"/>
    </location>
</feature>
<feature type="region of interest" description="Disordered" evidence="1">
    <location>
        <begin position="116"/>
        <end position="180"/>
    </location>
</feature>
<proteinExistence type="predicted"/>
<feature type="compositionally biased region" description="Acidic residues" evidence="1">
    <location>
        <begin position="116"/>
        <end position="125"/>
    </location>
</feature>
<dbReference type="InParanoid" id="A0A0G4H0G8"/>
<accession>A0A0G4H0G8</accession>
<protein>
    <submittedName>
        <fullName evidence="2">Uncharacterized protein</fullName>
    </submittedName>
</protein>
<keyword evidence="3" id="KW-1185">Reference proteome</keyword>
<feature type="compositionally biased region" description="Low complexity" evidence="1">
    <location>
        <begin position="158"/>
        <end position="180"/>
    </location>
</feature>
<feature type="compositionally biased region" description="Basic and acidic residues" evidence="1">
    <location>
        <begin position="67"/>
        <end position="82"/>
    </location>
</feature>
<dbReference type="AlphaFoldDB" id="A0A0G4H0G8"/>
<evidence type="ECO:0000313" key="2">
    <source>
        <dbReference type="EMBL" id="CEM37032.1"/>
    </source>
</evidence>